<accession>A0A0N7GXR7</accession>
<sequence>MIINFTAYQLKKFEDIAKKIKQFPEQYLNFDSVSDFYKAAWLEEFPQGTTWIATGLDNGAEDFYALIEYKYYFIKIQKNHLVRVEYGMR</sequence>
<evidence type="ECO:0000313" key="1">
    <source>
        <dbReference type="EMBL" id="ALH95467.1"/>
    </source>
</evidence>
<protein>
    <submittedName>
        <fullName evidence="1">Uncharacterized protein</fullName>
    </submittedName>
</protein>
<evidence type="ECO:0000313" key="2">
    <source>
        <dbReference type="Proteomes" id="UP000064939"/>
    </source>
</evidence>
<dbReference type="OrthoDB" id="6711123at2"/>
<reference evidence="1 2" key="1">
    <citation type="journal article" date="2015" name="Int. J. Syst. Evol. Microbiol.">
        <title>Acinetobacter equi sp. nov. isolated from horse faeces.</title>
        <authorList>
            <person name="Poppel M.T."/>
            <person name="Skiebe E."/>
            <person name="Laue M."/>
            <person name="Bergmann H."/>
            <person name="Ebersberger I."/>
            <person name="Garn T."/>
            <person name="Fruth A."/>
            <person name="Baumgardt S."/>
            <person name="Busse H.J."/>
            <person name="Wilharm G."/>
        </authorList>
    </citation>
    <scope>NUCLEOTIDE SEQUENCE [LARGE SCALE GENOMIC DNA]</scope>
    <source>
        <strain evidence="1 2">114</strain>
    </source>
</reference>
<dbReference type="AlphaFoldDB" id="A0A0N7GXR7"/>
<gene>
    <name evidence="1" type="ORF">AOY20_07955</name>
</gene>
<dbReference type="Proteomes" id="UP000064939">
    <property type="component" value="Chromosome"/>
</dbReference>
<dbReference type="STRING" id="1324350.AOY20_07955"/>
<dbReference type="RefSeq" id="WP_054581359.1">
    <property type="nucleotide sequence ID" value="NZ_CP012808.1"/>
</dbReference>
<name>A0A0N7GXR7_9GAMM</name>
<dbReference type="EMBL" id="CP012808">
    <property type="protein sequence ID" value="ALH95467.1"/>
    <property type="molecule type" value="Genomic_DNA"/>
</dbReference>
<organism evidence="1 2">
    <name type="scientific">Acinetobacter equi</name>
    <dbReference type="NCBI Taxonomy" id="1324350"/>
    <lineage>
        <taxon>Bacteria</taxon>
        <taxon>Pseudomonadati</taxon>
        <taxon>Pseudomonadota</taxon>
        <taxon>Gammaproteobacteria</taxon>
        <taxon>Moraxellales</taxon>
        <taxon>Moraxellaceae</taxon>
        <taxon>Acinetobacter</taxon>
    </lineage>
</organism>
<dbReference type="KEGG" id="aei:AOY20_07955"/>
<keyword evidence="2" id="KW-1185">Reference proteome</keyword>
<proteinExistence type="predicted"/>